<dbReference type="InterPro" id="IPR020476">
    <property type="entry name" value="Nudix_hydrolase"/>
</dbReference>
<feature type="domain" description="Nudix hydrolase" evidence="3">
    <location>
        <begin position="21"/>
        <end position="147"/>
    </location>
</feature>
<dbReference type="SUPFAM" id="SSF55811">
    <property type="entry name" value="Nudix"/>
    <property type="match status" value="1"/>
</dbReference>
<comment type="cofactor">
    <cofactor evidence="1">
        <name>Mg(2+)</name>
        <dbReference type="ChEBI" id="CHEBI:18420"/>
    </cofactor>
</comment>
<dbReference type="EMBL" id="JZEX01000023">
    <property type="protein sequence ID" value="KKB13555.1"/>
    <property type="molecule type" value="Genomic_DNA"/>
</dbReference>
<dbReference type="AlphaFoldDB" id="A0A0F5FYD2"/>
<dbReference type="PROSITE" id="PS51462">
    <property type="entry name" value="NUDIX"/>
    <property type="match status" value="1"/>
</dbReference>
<dbReference type="STRING" id="443610.VE25_01585"/>
<dbReference type="PRINTS" id="PR00502">
    <property type="entry name" value="NUDIXFAMILY"/>
</dbReference>
<evidence type="ECO:0000259" key="3">
    <source>
        <dbReference type="PROSITE" id="PS51462"/>
    </source>
</evidence>
<reference evidence="4 5" key="1">
    <citation type="submission" date="2015-03" db="EMBL/GenBank/DDBJ databases">
        <authorList>
            <person name="Hassan Y.I."/>
            <person name="Lepp D."/>
            <person name="Li X.-Z."/>
            <person name="Zhou T."/>
        </authorList>
    </citation>
    <scope>NUCLEOTIDE SEQUENCE [LARGE SCALE GENOMIC DNA]</scope>
    <source>
        <strain evidence="4 5">BD-c194</strain>
    </source>
</reference>
<comment type="caution">
    <text evidence="4">The sequence shown here is derived from an EMBL/GenBank/DDBJ whole genome shotgun (WGS) entry which is preliminary data.</text>
</comment>
<evidence type="ECO:0000313" key="5">
    <source>
        <dbReference type="Proteomes" id="UP000033632"/>
    </source>
</evidence>
<dbReference type="PANTHER" id="PTHR43046:SF14">
    <property type="entry name" value="MUTT_NUDIX FAMILY PROTEIN"/>
    <property type="match status" value="1"/>
</dbReference>
<dbReference type="InterPro" id="IPR000086">
    <property type="entry name" value="NUDIX_hydrolase_dom"/>
</dbReference>
<sequence>MNRWQRASVWLYLNAVGLRRRMTLGSRVMLVDGDKVLLIRHSYIPGWGFPGGGVEPGETAEESALREVVEETGYKPIGPMELFGLYHNNNPVTNRDHVAFYISRRFEKVFDFKPTHEISEIGWFHKSALPEKITPSTSQRIDEFFDKAEKRAIWGY</sequence>
<protein>
    <recommendedName>
        <fullName evidence="3">Nudix hydrolase domain-containing protein</fullName>
    </recommendedName>
</protein>
<keyword evidence="5" id="KW-1185">Reference proteome</keyword>
<proteinExistence type="predicted"/>
<evidence type="ECO:0000256" key="2">
    <source>
        <dbReference type="ARBA" id="ARBA00022801"/>
    </source>
</evidence>
<evidence type="ECO:0000256" key="1">
    <source>
        <dbReference type="ARBA" id="ARBA00001946"/>
    </source>
</evidence>
<dbReference type="Proteomes" id="UP000033632">
    <property type="component" value="Unassembled WGS sequence"/>
</dbReference>
<dbReference type="InterPro" id="IPR015797">
    <property type="entry name" value="NUDIX_hydrolase-like_dom_sf"/>
</dbReference>
<keyword evidence="2" id="KW-0378">Hydrolase</keyword>
<name>A0A0F5FYD2_9HYPH</name>
<evidence type="ECO:0000313" key="4">
    <source>
        <dbReference type="EMBL" id="KKB13555.1"/>
    </source>
</evidence>
<dbReference type="Gene3D" id="3.90.79.10">
    <property type="entry name" value="Nucleoside Triphosphate Pyrophosphohydrolase"/>
    <property type="match status" value="1"/>
</dbReference>
<dbReference type="Pfam" id="PF00293">
    <property type="entry name" value="NUDIX"/>
    <property type="match status" value="1"/>
</dbReference>
<gene>
    <name evidence="4" type="ORF">VE25_01585</name>
</gene>
<organism evidence="4 5">
    <name type="scientific">Devosia geojensis</name>
    <dbReference type="NCBI Taxonomy" id="443610"/>
    <lineage>
        <taxon>Bacteria</taxon>
        <taxon>Pseudomonadati</taxon>
        <taxon>Pseudomonadota</taxon>
        <taxon>Alphaproteobacteria</taxon>
        <taxon>Hyphomicrobiales</taxon>
        <taxon>Devosiaceae</taxon>
        <taxon>Devosia</taxon>
    </lineage>
</organism>
<dbReference type="PATRIC" id="fig|443610.3.peg.2781"/>
<dbReference type="PANTHER" id="PTHR43046">
    <property type="entry name" value="GDP-MANNOSE MANNOSYL HYDROLASE"/>
    <property type="match status" value="1"/>
</dbReference>
<accession>A0A0F5FYD2</accession>
<dbReference type="GO" id="GO:0016787">
    <property type="term" value="F:hydrolase activity"/>
    <property type="evidence" value="ECO:0007669"/>
    <property type="project" value="UniProtKB-KW"/>
</dbReference>
<dbReference type="OrthoDB" id="9800065at2"/>